<accession>A0A9P7Q1C5</accession>
<comment type="caution">
    <text evidence="1">The sequence shown here is derived from an EMBL/GenBank/DDBJ whole genome shotgun (WGS) entry which is preliminary data.</text>
</comment>
<keyword evidence="2" id="KW-1185">Reference proteome</keyword>
<gene>
    <name evidence="1" type="ORF">E4U13_002200</name>
</gene>
<dbReference type="EMBL" id="SRQM01000194">
    <property type="protein sequence ID" value="KAG6116006.1"/>
    <property type="molecule type" value="Genomic_DNA"/>
</dbReference>
<dbReference type="AlphaFoldDB" id="A0A9P7Q1C5"/>
<evidence type="ECO:0000313" key="2">
    <source>
        <dbReference type="Proteomes" id="UP000732380"/>
    </source>
</evidence>
<organism evidence="1 2">
    <name type="scientific">Claviceps humidiphila</name>
    <dbReference type="NCBI Taxonomy" id="1294629"/>
    <lineage>
        <taxon>Eukaryota</taxon>
        <taxon>Fungi</taxon>
        <taxon>Dikarya</taxon>
        <taxon>Ascomycota</taxon>
        <taxon>Pezizomycotina</taxon>
        <taxon>Sordariomycetes</taxon>
        <taxon>Hypocreomycetidae</taxon>
        <taxon>Hypocreales</taxon>
        <taxon>Clavicipitaceae</taxon>
        <taxon>Claviceps</taxon>
    </lineage>
</organism>
<dbReference type="Proteomes" id="UP000732380">
    <property type="component" value="Unassembled WGS sequence"/>
</dbReference>
<proteinExistence type="predicted"/>
<reference evidence="1 2" key="1">
    <citation type="journal article" date="2020" name="bioRxiv">
        <title>Whole genome comparisons of ergot fungi reveals the divergence and evolution of species within the genus Claviceps are the result of varying mechanisms driving genome evolution and host range expansion.</title>
        <authorList>
            <person name="Wyka S.A."/>
            <person name="Mondo S.J."/>
            <person name="Liu M."/>
            <person name="Dettman J."/>
            <person name="Nalam V."/>
            <person name="Broders K.D."/>
        </authorList>
    </citation>
    <scope>NUCLEOTIDE SEQUENCE [LARGE SCALE GENOMIC DNA]</scope>
    <source>
        <strain evidence="1 2">LM576</strain>
    </source>
</reference>
<name>A0A9P7Q1C5_9HYPO</name>
<evidence type="ECO:0000313" key="1">
    <source>
        <dbReference type="EMBL" id="KAG6116006.1"/>
    </source>
</evidence>
<protein>
    <submittedName>
        <fullName evidence="1">Uncharacterized protein</fullName>
    </submittedName>
</protein>
<sequence length="95" mass="10742">MCRILVFQGSCPRCGDSHTWDDLSQRLACLQSKNAGAFGQCQRGVFVEQHDFDQECDQCVEEDEGLGDVGQDICSATLKRKSDEEVEDQRKKQRV</sequence>